<protein>
    <submittedName>
        <fullName evidence="2">Transmembrane protein</fullName>
    </submittedName>
</protein>
<evidence type="ECO:0000313" key="2">
    <source>
        <dbReference type="EMBL" id="PHJ23609.1"/>
    </source>
</evidence>
<gene>
    <name evidence="2" type="ORF">CSUI_002538</name>
</gene>
<dbReference type="GeneID" id="94425949"/>
<feature type="transmembrane region" description="Helical" evidence="1">
    <location>
        <begin position="200"/>
        <end position="222"/>
    </location>
</feature>
<organism evidence="2 3">
    <name type="scientific">Cystoisospora suis</name>
    <dbReference type="NCBI Taxonomy" id="483139"/>
    <lineage>
        <taxon>Eukaryota</taxon>
        <taxon>Sar</taxon>
        <taxon>Alveolata</taxon>
        <taxon>Apicomplexa</taxon>
        <taxon>Conoidasida</taxon>
        <taxon>Coccidia</taxon>
        <taxon>Eucoccidiorida</taxon>
        <taxon>Eimeriorina</taxon>
        <taxon>Sarcocystidae</taxon>
        <taxon>Cystoisospora</taxon>
    </lineage>
</organism>
<sequence length="270" mass="30505">MNKAAEAFIKKEFAIERQFVGKGPKLSAEQTKTFVDTQEVAQNVRKLIGLKAGSNLHLENQKLIEPDCDLSTFGPDYCAAKDNPNALPLLWSLEHRKNNTYLVIALITLAFGIAVQTCIRLLEKRISEGKDEFSKEVMETAFRQIATISIVNVILWGTMQSNLAEVLDELLFGDVLPPLRDSDTVLENVSPMLEVLFEGLFFVAVILLVWYVLFVIVFQCLIRQIIDWMRKVDEEEDVPLVARAAEAQSHRFLGFIFGRSAIDKANFMAH</sequence>
<keyword evidence="1" id="KW-0472">Membrane</keyword>
<dbReference type="Proteomes" id="UP000221165">
    <property type="component" value="Unassembled WGS sequence"/>
</dbReference>
<evidence type="ECO:0000256" key="1">
    <source>
        <dbReference type="SAM" id="Phobius"/>
    </source>
</evidence>
<evidence type="ECO:0000313" key="3">
    <source>
        <dbReference type="Proteomes" id="UP000221165"/>
    </source>
</evidence>
<dbReference type="EMBL" id="MIGC01001062">
    <property type="protein sequence ID" value="PHJ23609.1"/>
    <property type="molecule type" value="Genomic_DNA"/>
</dbReference>
<dbReference type="OrthoDB" id="354336at2759"/>
<keyword evidence="1" id="KW-1133">Transmembrane helix</keyword>
<dbReference type="RefSeq" id="XP_067925284.1">
    <property type="nucleotide sequence ID" value="XM_068062738.1"/>
</dbReference>
<proteinExistence type="predicted"/>
<feature type="transmembrane region" description="Helical" evidence="1">
    <location>
        <begin position="100"/>
        <end position="119"/>
    </location>
</feature>
<accession>A0A2C6L643</accession>
<keyword evidence="3" id="KW-1185">Reference proteome</keyword>
<name>A0A2C6L643_9APIC</name>
<feature type="non-terminal residue" evidence="2">
    <location>
        <position position="270"/>
    </location>
</feature>
<keyword evidence="1 2" id="KW-0812">Transmembrane</keyword>
<reference evidence="2 3" key="1">
    <citation type="journal article" date="2017" name="Int. J. Parasitol.">
        <title>The genome of the protozoan parasite Cystoisospora suis and a reverse vaccinology approach to identify vaccine candidates.</title>
        <authorList>
            <person name="Palmieri N."/>
            <person name="Shrestha A."/>
            <person name="Ruttkowski B."/>
            <person name="Beck T."/>
            <person name="Vogl C."/>
            <person name="Tomley F."/>
            <person name="Blake D.P."/>
            <person name="Joachim A."/>
        </authorList>
    </citation>
    <scope>NUCLEOTIDE SEQUENCE [LARGE SCALE GENOMIC DNA]</scope>
    <source>
        <strain evidence="2 3">Wien I</strain>
    </source>
</reference>
<dbReference type="AlphaFoldDB" id="A0A2C6L643"/>
<dbReference type="VEuPathDB" id="ToxoDB:CSUI_002538"/>
<comment type="caution">
    <text evidence="2">The sequence shown here is derived from an EMBL/GenBank/DDBJ whole genome shotgun (WGS) entry which is preliminary data.</text>
</comment>